<feature type="region of interest" description="Disordered" evidence="1">
    <location>
        <begin position="1"/>
        <end position="23"/>
    </location>
</feature>
<dbReference type="InterPro" id="IPR038901">
    <property type="entry name" value="HEXDC-like"/>
</dbReference>
<evidence type="ECO:0000256" key="1">
    <source>
        <dbReference type="SAM" id="MobiDB-lite"/>
    </source>
</evidence>
<gene>
    <name evidence="3" type="ORF">LPJ53_003384</name>
</gene>
<dbReference type="PANTHER" id="PTHR21040">
    <property type="entry name" value="BCDNA.GH04120"/>
    <property type="match status" value="1"/>
</dbReference>
<proteinExistence type="predicted"/>
<name>A0A9W7XZE5_9FUNG</name>
<feature type="domain" description="Glycoside Hydrolase 20C C-terminal" evidence="2">
    <location>
        <begin position="495"/>
        <end position="652"/>
    </location>
</feature>
<dbReference type="Gene3D" id="3.20.20.80">
    <property type="entry name" value="Glycosidases"/>
    <property type="match status" value="1"/>
</dbReference>
<evidence type="ECO:0000313" key="3">
    <source>
        <dbReference type="EMBL" id="KAJ1722181.1"/>
    </source>
</evidence>
<dbReference type="InterPro" id="IPR041063">
    <property type="entry name" value="Glyco_H_20C_C"/>
</dbReference>
<comment type="caution">
    <text evidence="3">The sequence shown here is derived from an EMBL/GenBank/DDBJ whole genome shotgun (WGS) entry which is preliminary data.</text>
</comment>
<dbReference type="InterPro" id="IPR017853">
    <property type="entry name" value="GH"/>
</dbReference>
<reference evidence="3" key="1">
    <citation type="submission" date="2022-07" db="EMBL/GenBank/DDBJ databases">
        <title>Phylogenomic reconstructions and comparative analyses of Kickxellomycotina fungi.</title>
        <authorList>
            <person name="Reynolds N.K."/>
            <person name="Stajich J.E."/>
            <person name="Barry K."/>
            <person name="Grigoriev I.V."/>
            <person name="Crous P."/>
            <person name="Smith M.E."/>
        </authorList>
    </citation>
    <scope>NUCLEOTIDE SEQUENCE</scope>
    <source>
        <strain evidence="3">NBRC 32514</strain>
    </source>
</reference>
<organism evidence="3 4">
    <name type="scientific">Coemansia erecta</name>
    <dbReference type="NCBI Taxonomy" id="147472"/>
    <lineage>
        <taxon>Eukaryota</taxon>
        <taxon>Fungi</taxon>
        <taxon>Fungi incertae sedis</taxon>
        <taxon>Zoopagomycota</taxon>
        <taxon>Kickxellomycotina</taxon>
        <taxon>Kickxellomycetes</taxon>
        <taxon>Kickxellales</taxon>
        <taxon>Kickxellaceae</taxon>
        <taxon>Coemansia</taxon>
    </lineage>
</organism>
<dbReference type="CDD" id="cd06565">
    <property type="entry name" value="GH20_GcnA-like"/>
    <property type="match status" value="1"/>
</dbReference>
<sequence>MTADTRKKQRTDARQDDCLPSPMQIATPIDAPPLSIEVDVDGAPADIRAGLRLIVDGHSVGPFGRPGAQHAWHVRFEQRDGLQAYAVASRSEAGAEHVTVRYAQKTQAFRALGQVLAAAQAREEAGALADARLALGEQLQFETLALMLDCSRNGVMTVAAVQALQRSMALMGYTMLQLYTEDTYKVAGEPFFGYLRGGYTAAELRAIDDYGFALGIEVVACIQTLGHMGQVLQWPRFAGVRDTSEVLLAGDAATYALLERMIDAAAGPLRSRRIHIGMDEAYGVGEGRYRAQNGPRDGADVFAEHLGRVAGLCRARGLRPMIWSDMLFCLAAKSNALYAYYDASAQPPPASCMPEGVDLVFWDYYHTAPDVYACKIRQHREITGSAPWVAGGAWTWSRMWCHLPFSLASTRASLAAAKQARAPAYMLTIWGDEGNECDFFSALPAMLYAAQHAYAAQADEVDGAALDRAFAGICGGSLSAWLQASRIDDLQPLDAQAAPMQQHPLPSNMSKWILWEDPLLAFLSPQYQGLPLEQHFGAAADQLLGCALAGSARRPLDRLLRLPGLLARVLALKCQLRPRLEAAYRLGDRAALLQVVETRLRPLVEAQRDLWLYHRARWHTIYKPFGWETLELRYGGLMARLQTVYDRLVAYCMRSSMAAALRRSRAIGVAAGVSRLPALVPAAAGAAAAAAPEAAAENGGLSVGSAPAWLPPAAGPGAASPEASAALGWPLAATAATAATVAAASAAASAASPALVAALPADTAASGEPVLTSLPATTTTISALGVRELGGEGDFWLQPAPMLPPDLDVLAATPPPAIGCLGELDARDNLPVDCIPELEEDLHCIYENAYTSLMLDYARVSAPSRLG</sequence>
<dbReference type="EMBL" id="JANBOJ010000126">
    <property type="protein sequence ID" value="KAJ1722181.1"/>
    <property type="molecule type" value="Genomic_DNA"/>
</dbReference>
<dbReference type="OrthoDB" id="2100085at2759"/>
<dbReference type="Pfam" id="PF18088">
    <property type="entry name" value="Glyco_H_20C_C"/>
    <property type="match status" value="1"/>
</dbReference>
<feature type="compositionally biased region" description="Basic and acidic residues" evidence="1">
    <location>
        <begin position="1"/>
        <end position="17"/>
    </location>
</feature>
<evidence type="ECO:0000313" key="4">
    <source>
        <dbReference type="Proteomes" id="UP001149813"/>
    </source>
</evidence>
<evidence type="ECO:0000259" key="2">
    <source>
        <dbReference type="Pfam" id="PF18088"/>
    </source>
</evidence>
<protein>
    <recommendedName>
        <fullName evidence="2">Glycoside Hydrolase 20C C-terminal domain-containing protein</fullName>
    </recommendedName>
</protein>
<accession>A0A9W7XZE5</accession>
<keyword evidence="4" id="KW-1185">Reference proteome</keyword>
<dbReference type="PANTHER" id="PTHR21040:SF8">
    <property type="entry name" value="BCDNA.GH04120"/>
    <property type="match status" value="1"/>
</dbReference>
<dbReference type="Proteomes" id="UP001149813">
    <property type="component" value="Unassembled WGS sequence"/>
</dbReference>
<dbReference type="Gene3D" id="1.20.120.670">
    <property type="entry name" value="N-acetyl-b-d-glucoasminidase"/>
    <property type="match status" value="1"/>
</dbReference>
<dbReference type="SUPFAM" id="SSF51445">
    <property type="entry name" value="(Trans)glycosidases"/>
    <property type="match status" value="1"/>
</dbReference>
<dbReference type="AlphaFoldDB" id="A0A9W7XZE5"/>
<dbReference type="GO" id="GO:0015929">
    <property type="term" value="F:hexosaminidase activity"/>
    <property type="evidence" value="ECO:0007669"/>
    <property type="project" value="InterPro"/>
</dbReference>